<organism evidence="8">
    <name type="scientific">uncultured Sporomusa sp</name>
    <dbReference type="NCBI Taxonomy" id="307249"/>
    <lineage>
        <taxon>Bacteria</taxon>
        <taxon>Bacillati</taxon>
        <taxon>Bacillota</taxon>
        <taxon>Negativicutes</taxon>
        <taxon>Selenomonadales</taxon>
        <taxon>Sporomusaceae</taxon>
        <taxon>Sporomusa</taxon>
        <taxon>environmental samples</taxon>
    </lineage>
</organism>
<keyword evidence="1" id="KW-1003">Cell membrane</keyword>
<keyword evidence="3 6" id="KW-1133">Transmembrane helix</keyword>
<evidence type="ECO:0000256" key="6">
    <source>
        <dbReference type="SAM" id="Phobius"/>
    </source>
</evidence>
<evidence type="ECO:0000313" key="8">
    <source>
        <dbReference type="EMBL" id="SCM80181.1"/>
    </source>
</evidence>
<keyword evidence="2 6" id="KW-0812">Transmembrane</keyword>
<evidence type="ECO:0000256" key="4">
    <source>
        <dbReference type="ARBA" id="ARBA00023136"/>
    </source>
</evidence>
<dbReference type="PANTHER" id="PTHR41335:SF1">
    <property type="entry name" value="MEMBRANE PROTEIN"/>
    <property type="match status" value="1"/>
</dbReference>
<evidence type="ECO:0000256" key="3">
    <source>
        <dbReference type="ARBA" id="ARBA00022989"/>
    </source>
</evidence>
<feature type="region of interest" description="Disordered" evidence="5">
    <location>
        <begin position="79"/>
        <end position="107"/>
    </location>
</feature>
<dbReference type="GO" id="GO:0005886">
    <property type="term" value="C:plasma membrane"/>
    <property type="evidence" value="ECO:0007669"/>
    <property type="project" value="InterPro"/>
</dbReference>
<keyword evidence="4 6" id="KW-0472">Membrane</keyword>
<dbReference type="EMBL" id="FMJE01000003">
    <property type="protein sequence ID" value="SCM80181.1"/>
    <property type="molecule type" value="Genomic_DNA"/>
</dbReference>
<feature type="transmembrane region" description="Helical" evidence="6">
    <location>
        <begin position="34"/>
        <end position="60"/>
    </location>
</feature>
<dbReference type="Pfam" id="PF06305">
    <property type="entry name" value="LapA_dom"/>
    <property type="match status" value="1"/>
</dbReference>
<name>A0A212LRT0_9FIRM</name>
<evidence type="ECO:0000256" key="5">
    <source>
        <dbReference type="SAM" id="MobiDB-lite"/>
    </source>
</evidence>
<evidence type="ECO:0000256" key="2">
    <source>
        <dbReference type="ARBA" id="ARBA00022692"/>
    </source>
</evidence>
<feature type="domain" description="Lipopolysaccharide assembly protein A" evidence="7">
    <location>
        <begin position="20"/>
        <end position="82"/>
    </location>
</feature>
<accession>A0A212LRT0</accession>
<feature type="compositionally biased region" description="Basic and acidic residues" evidence="5">
    <location>
        <begin position="79"/>
        <end position="91"/>
    </location>
</feature>
<dbReference type="InterPro" id="IPR010445">
    <property type="entry name" value="LapA_dom"/>
</dbReference>
<dbReference type="AlphaFoldDB" id="A0A212LRT0"/>
<evidence type="ECO:0000256" key="1">
    <source>
        <dbReference type="ARBA" id="ARBA00022475"/>
    </source>
</evidence>
<dbReference type="RefSeq" id="WP_288183706.1">
    <property type="nucleotide sequence ID" value="NZ_LT608335.1"/>
</dbReference>
<protein>
    <recommendedName>
        <fullName evidence="7">Lipopolysaccharide assembly protein A domain-containing protein</fullName>
    </recommendedName>
</protein>
<feature type="compositionally biased region" description="Low complexity" evidence="5">
    <location>
        <begin position="92"/>
        <end position="107"/>
    </location>
</feature>
<proteinExistence type="predicted"/>
<reference evidence="8" key="1">
    <citation type="submission" date="2016-08" db="EMBL/GenBank/DDBJ databases">
        <authorList>
            <person name="Seilhamer J.J."/>
        </authorList>
    </citation>
    <scope>NUCLEOTIDE SEQUENCE</scope>
    <source>
        <strain evidence="8">86</strain>
    </source>
</reference>
<evidence type="ECO:0000259" key="7">
    <source>
        <dbReference type="Pfam" id="PF06305"/>
    </source>
</evidence>
<gene>
    <name evidence="8" type="ORF">KL86SPO_30359</name>
</gene>
<sequence>MMNLLFAFVFALLVAVFAVQNSLPVTVSFLMWSFQTSLVIIILGAATFGAMTILSLSLLVQFKLRRTITKLTETQRQLEAENHELKAKPEIQQETPQEIQPQNQQNC</sequence>
<dbReference type="PANTHER" id="PTHR41335">
    <property type="entry name" value="MEMBRANE PROTEIN-RELATED"/>
    <property type="match status" value="1"/>
</dbReference>